<feature type="compositionally biased region" description="Polar residues" evidence="13">
    <location>
        <begin position="277"/>
        <end position="287"/>
    </location>
</feature>
<feature type="compositionally biased region" description="Low complexity" evidence="13">
    <location>
        <begin position="524"/>
        <end position="543"/>
    </location>
</feature>
<feature type="compositionally biased region" description="Basic residues" evidence="13">
    <location>
        <begin position="635"/>
        <end position="649"/>
    </location>
</feature>
<dbReference type="InterPro" id="IPR000504">
    <property type="entry name" value="RRM_dom"/>
</dbReference>
<dbReference type="GO" id="GO:0061630">
    <property type="term" value="F:ubiquitin protein ligase activity"/>
    <property type="evidence" value="ECO:0007669"/>
    <property type="project" value="UniProtKB-ARBA"/>
</dbReference>
<evidence type="ECO:0000256" key="6">
    <source>
        <dbReference type="ARBA" id="ARBA00022884"/>
    </source>
</evidence>
<keyword evidence="4 11" id="KW-0863">Zinc-finger</keyword>
<evidence type="ECO:0000256" key="4">
    <source>
        <dbReference type="ARBA" id="ARBA00022771"/>
    </source>
</evidence>
<dbReference type="GO" id="GO:0016567">
    <property type="term" value="P:protein ubiquitination"/>
    <property type="evidence" value="ECO:0007669"/>
    <property type="project" value="TreeGrafter"/>
</dbReference>
<evidence type="ECO:0000256" key="2">
    <source>
        <dbReference type="ARBA" id="ARBA00022491"/>
    </source>
</evidence>
<dbReference type="FunFam" id="3.30.70.330:FF:000257">
    <property type="entry name" value="CCR4-NOT core complex subunit Not4"/>
    <property type="match status" value="1"/>
</dbReference>
<dbReference type="AlphaFoldDB" id="A0A6A7BZ24"/>
<feature type="domain" description="RING-type" evidence="14">
    <location>
        <begin position="18"/>
        <end position="61"/>
    </location>
</feature>
<feature type="compositionally biased region" description="Low complexity" evidence="13">
    <location>
        <begin position="264"/>
        <end position="273"/>
    </location>
</feature>
<dbReference type="CDD" id="cd16618">
    <property type="entry name" value="mRING-HC-C4C4_CNOT4"/>
    <property type="match status" value="1"/>
</dbReference>
<evidence type="ECO:0000256" key="12">
    <source>
        <dbReference type="PROSITE-ProRule" id="PRU00176"/>
    </source>
</evidence>
<dbReference type="GO" id="GO:0051254">
    <property type="term" value="P:positive regulation of RNA metabolic process"/>
    <property type="evidence" value="ECO:0007669"/>
    <property type="project" value="UniProtKB-ARBA"/>
</dbReference>
<keyword evidence="2" id="KW-0678">Repressor</keyword>
<evidence type="ECO:0000259" key="15">
    <source>
        <dbReference type="PROSITE" id="PS50102"/>
    </source>
</evidence>
<evidence type="ECO:0008006" key="18">
    <source>
        <dbReference type="Google" id="ProtNLM"/>
    </source>
</evidence>
<proteinExistence type="predicted"/>
<feature type="compositionally biased region" description="Polar residues" evidence="13">
    <location>
        <begin position="470"/>
        <end position="494"/>
    </location>
</feature>
<evidence type="ECO:0000259" key="14">
    <source>
        <dbReference type="PROSITE" id="PS50089"/>
    </source>
</evidence>
<keyword evidence="9" id="KW-0804">Transcription</keyword>
<dbReference type="GO" id="GO:0005634">
    <property type="term" value="C:nucleus"/>
    <property type="evidence" value="ECO:0007669"/>
    <property type="project" value="UniProtKB-SubCell"/>
</dbReference>
<evidence type="ECO:0000313" key="16">
    <source>
        <dbReference type="EMBL" id="KAF2860606.1"/>
    </source>
</evidence>
<evidence type="ECO:0000256" key="8">
    <source>
        <dbReference type="ARBA" id="ARBA00023054"/>
    </source>
</evidence>
<feature type="region of interest" description="Disordered" evidence="13">
    <location>
        <begin position="85"/>
        <end position="111"/>
    </location>
</feature>
<dbReference type="InterPro" id="IPR034261">
    <property type="entry name" value="CNOT4_RRM"/>
</dbReference>
<gene>
    <name evidence="16" type="ORF">K470DRAFT_294903</name>
</gene>
<accession>A0A6A7BZ24</accession>
<evidence type="ECO:0000256" key="1">
    <source>
        <dbReference type="ARBA" id="ARBA00004123"/>
    </source>
</evidence>
<sequence>MSRNQQDQFIDEDEEETCPLCVEEFDLSDKGFRPCPCGYQICQFCYHNVKENLNGLCPACRRPYNDSQIVYKAITAEETQAFKQRQLAKQKKTQQAAQKERQKAEADHSSRKHLAGLRVVQKNLVYVTGLSPTTHEDQLLQMLRGDQYFGQYGRIIKIVVSKAKDTAHPRSVGVYVTYERKEDAELCIAAVNGTRNNDRLLRAQFGTTKYCSAYLRGEQCQNRHCMFLHEAGEASESYSRADLSALNAGSSQHEGGRAPPPQSQQPVASAAQPMARQISSEQPQSPATDRPALPSTASWASKPINAPAAPESRSASGAHASPAIAPARPEVKKPEPKTKPAAPKREKPTIWIDELLKSFNLEDLRFELSTSGMSETDVKIIDSFPSFFDPNGAAKRRLRIQREEEERNEAQRQFPEPSGDNIEVSGSLRLGGEPEDGSGRDFGRSQTTESSALDQFAHSGAVSPSGLEGQRQQQQMALTGFQSQAPGHQRNTSRYSFANDAPATANVKPVANAAIVKQQAATMPQQRGFQQQPAQQPQQPQQPFYTSNVQGPPPGLKTAGTPPVASYGQTHGYGPYGASVRATDERMRTSGLVVEQKREFMTPSPYSVYQAAGPAGYAAPSPAFPVFSDGEKHGQRGKKKSKKHGRQGHAHTPSASSSMEAEMQTRFANYFPAGTAGLYNGGMMHGSGAYGGRW</sequence>
<comment type="subcellular location">
    <subcellularLocation>
        <location evidence="1">Nucleus</location>
    </subcellularLocation>
</comment>
<feature type="domain" description="RRM" evidence="15">
    <location>
        <begin position="123"/>
        <end position="208"/>
    </location>
</feature>
<evidence type="ECO:0000313" key="17">
    <source>
        <dbReference type="Proteomes" id="UP000799421"/>
    </source>
</evidence>
<dbReference type="SMART" id="SM00360">
    <property type="entry name" value="RRM"/>
    <property type="match status" value="1"/>
</dbReference>
<dbReference type="PROSITE" id="PS50102">
    <property type="entry name" value="RRM"/>
    <property type="match status" value="1"/>
</dbReference>
<dbReference type="GO" id="GO:0010557">
    <property type="term" value="P:positive regulation of macromolecule biosynthetic process"/>
    <property type="evidence" value="ECO:0007669"/>
    <property type="project" value="UniProtKB-ARBA"/>
</dbReference>
<dbReference type="SUPFAM" id="SSF54928">
    <property type="entry name" value="RNA-binding domain, RBD"/>
    <property type="match status" value="1"/>
</dbReference>
<dbReference type="Gene3D" id="3.30.70.330">
    <property type="match status" value="1"/>
</dbReference>
<dbReference type="Gene3D" id="3.30.40.10">
    <property type="entry name" value="Zinc/RING finger domain, C3HC4 (zinc finger)"/>
    <property type="match status" value="1"/>
</dbReference>
<dbReference type="InterPro" id="IPR012677">
    <property type="entry name" value="Nucleotide-bd_a/b_plait_sf"/>
</dbReference>
<dbReference type="GO" id="GO:0008270">
    <property type="term" value="F:zinc ion binding"/>
    <property type="evidence" value="ECO:0007669"/>
    <property type="project" value="UniProtKB-KW"/>
</dbReference>
<dbReference type="GO" id="GO:0000956">
    <property type="term" value="P:nuclear-transcribed mRNA catabolic process"/>
    <property type="evidence" value="ECO:0007669"/>
    <property type="project" value="UniProtKB-ARBA"/>
</dbReference>
<keyword evidence="17" id="KW-1185">Reference proteome</keyword>
<feature type="region of interest" description="Disordered" evidence="13">
    <location>
        <begin position="623"/>
        <end position="659"/>
    </location>
</feature>
<dbReference type="Pfam" id="PF14570">
    <property type="entry name" value="zf-RING_4"/>
    <property type="match status" value="1"/>
</dbReference>
<protein>
    <recommendedName>
        <fullName evidence="18">RING-type domain-containing protein</fullName>
    </recommendedName>
</protein>
<dbReference type="PANTHER" id="PTHR12603:SF0">
    <property type="entry name" value="CCR4-NOT TRANSCRIPTION COMPLEX SUBUNIT 4"/>
    <property type="match status" value="1"/>
</dbReference>
<dbReference type="CDD" id="cd12438">
    <property type="entry name" value="RRM_CNOT4"/>
    <property type="match status" value="1"/>
</dbReference>
<feature type="compositionally biased region" description="Basic and acidic residues" evidence="13">
    <location>
        <begin position="98"/>
        <end position="109"/>
    </location>
</feature>
<dbReference type="SUPFAM" id="SSF57850">
    <property type="entry name" value="RING/U-box"/>
    <property type="match status" value="1"/>
</dbReference>
<organism evidence="16 17">
    <name type="scientific">Piedraia hortae CBS 480.64</name>
    <dbReference type="NCBI Taxonomy" id="1314780"/>
    <lineage>
        <taxon>Eukaryota</taxon>
        <taxon>Fungi</taxon>
        <taxon>Dikarya</taxon>
        <taxon>Ascomycota</taxon>
        <taxon>Pezizomycotina</taxon>
        <taxon>Dothideomycetes</taxon>
        <taxon>Dothideomycetidae</taxon>
        <taxon>Capnodiales</taxon>
        <taxon>Piedraiaceae</taxon>
        <taxon>Piedraia</taxon>
    </lineage>
</organism>
<dbReference type="SMART" id="SM00361">
    <property type="entry name" value="RRM_1"/>
    <property type="match status" value="1"/>
</dbReference>
<evidence type="ECO:0000256" key="3">
    <source>
        <dbReference type="ARBA" id="ARBA00022723"/>
    </source>
</evidence>
<keyword evidence="5" id="KW-0862">Zinc</keyword>
<dbReference type="InterPro" id="IPR013083">
    <property type="entry name" value="Znf_RING/FYVE/PHD"/>
</dbReference>
<feature type="region of interest" description="Disordered" evidence="13">
    <location>
        <begin position="518"/>
        <end position="572"/>
    </location>
</feature>
<evidence type="ECO:0000256" key="9">
    <source>
        <dbReference type="ARBA" id="ARBA00023163"/>
    </source>
</evidence>
<feature type="compositionally biased region" description="Basic and acidic residues" evidence="13">
    <location>
        <begin position="329"/>
        <end position="346"/>
    </location>
</feature>
<evidence type="ECO:0000256" key="13">
    <source>
        <dbReference type="SAM" id="MobiDB-lite"/>
    </source>
</evidence>
<dbReference type="Pfam" id="PF00076">
    <property type="entry name" value="RRM_1"/>
    <property type="match status" value="1"/>
</dbReference>
<name>A0A6A7BZ24_9PEZI</name>
<dbReference type="FunFam" id="3.30.40.10:FF:000006">
    <property type="entry name" value="CCR4-NOT transcription complex subunit 4"/>
    <property type="match status" value="1"/>
</dbReference>
<dbReference type="InterPro" id="IPR001841">
    <property type="entry name" value="Znf_RING"/>
</dbReference>
<evidence type="ECO:0000256" key="5">
    <source>
        <dbReference type="ARBA" id="ARBA00022833"/>
    </source>
</evidence>
<evidence type="ECO:0000256" key="10">
    <source>
        <dbReference type="ARBA" id="ARBA00023242"/>
    </source>
</evidence>
<dbReference type="InterPro" id="IPR039780">
    <property type="entry name" value="Mot2"/>
</dbReference>
<feature type="compositionally biased region" description="Polar residues" evidence="13">
    <location>
        <begin position="444"/>
        <end position="453"/>
    </location>
</feature>
<keyword evidence="3" id="KW-0479">Metal-binding</keyword>
<dbReference type="GO" id="GO:0030015">
    <property type="term" value="C:CCR4-NOT core complex"/>
    <property type="evidence" value="ECO:0007669"/>
    <property type="project" value="UniProtKB-ARBA"/>
</dbReference>
<dbReference type="InterPro" id="IPR035979">
    <property type="entry name" value="RBD_domain_sf"/>
</dbReference>
<dbReference type="EMBL" id="MU005980">
    <property type="protein sequence ID" value="KAF2860606.1"/>
    <property type="molecule type" value="Genomic_DNA"/>
</dbReference>
<feature type="region of interest" description="Disordered" evidence="13">
    <location>
        <begin position="403"/>
        <end position="494"/>
    </location>
</feature>
<evidence type="ECO:0000256" key="11">
    <source>
        <dbReference type="PROSITE-ProRule" id="PRU00175"/>
    </source>
</evidence>
<feature type="region of interest" description="Disordered" evidence="13">
    <location>
        <begin position="240"/>
        <end position="346"/>
    </location>
</feature>
<keyword evidence="10" id="KW-0539">Nucleus</keyword>
<dbReference type="Proteomes" id="UP000799421">
    <property type="component" value="Unassembled WGS sequence"/>
</dbReference>
<dbReference type="InterPro" id="IPR039515">
    <property type="entry name" value="NOT4_mRING-HC-C4C4"/>
</dbReference>
<reference evidence="16" key="1">
    <citation type="journal article" date="2020" name="Stud. Mycol.">
        <title>101 Dothideomycetes genomes: a test case for predicting lifestyles and emergence of pathogens.</title>
        <authorList>
            <person name="Haridas S."/>
            <person name="Albert R."/>
            <person name="Binder M."/>
            <person name="Bloem J."/>
            <person name="Labutti K."/>
            <person name="Salamov A."/>
            <person name="Andreopoulos B."/>
            <person name="Baker S."/>
            <person name="Barry K."/>
            <person name="Bills G."/>
            <person name="Bluhm B."/>
            <person name="Cannon C."/>
            <person name="Castanera R."/>
            <person name="Culley D."/>
            <person name="Daum C."/>
            <person name="Ezra D."/>
            <person name="Gonzalez J."/>
            <person name="Henrissat B."/>
            <person name="Kuo A."/>
            <person name="Liang C."/>
            <person name="Lipzen A."/>
            <person name="Lutzoni F."/>
            <person name="Magnuson J."/>
            <person name="Mondo S."/>
            <person name="Nolan M."/>
            <person name="Ohm R."/>
            <person name="Pangilinan J."/>
            <person name="Park H.-J."/>
            <person name="Ramirez L."/>
            <person name="Alfaro M."/>
            <person name="Sun H."/>
            <person name="Tritt A."/>
            <person name="Yoshinaga Y."/>
            <person name="Zwiers L.-H."/>
            <person name="Turgeon B."/>
            <person name="Goodwin S."/>
            <person name="Spatafora J."/>
            <person name="Crous P."/>
            <person name="Grigoriev I."/>
        </authorList>
    </citation>
    <scope>NUCLEOTIDE SEQUENCE</scope>
    <source>
        <strain evidence="16">CBS 480.64</strain>
    </source>
</reference>
<keyword evidence="6 12" id="KW-0694">RNA-binding</keyword>
<dbReference type="PANTHER" id="PTHR12603">
    <property type="entry name" value="CCR4-NOT TRANSCRIPTION COMPLEX RELATED"/>
    <property type="match status" value="1"/>
</dbReference>
<dbReference type="GO" id="GO:0003723">
    <property type="term" value="F:RNA binding"/>
    <property type="evidence" value="ECO:0007669"/>
    <property type="project" value="UniProtKB-UniRule"/>
</dbReference>
<evidence type="ECO:0000256" key="7">
    <source>
        <dbReference type="ARBA" id="ARBA00023015"/>
    </source>
</evidence>
<dbReference type="InterPro" id="IPR003954">
    <property type="entry name" value="RRM_euk-type"/>
</dbReference>
<keyword evidence="7" id="KW-0805">Transcription regulation</keyword>
<dbReference type="PROSITE" id="PS50089">
    <property type="entry name" value="ZF_RING_2"/>
    <property type="match status" value="1"/>
</dbReference>
<dbReference type="OrthoDB" id="1923159at2759"/>
<keyword evidence="8" id="KW-0175">Coiled coil</keyword>